<dbReference type="Pfam" id="PF03551">
    <property type="entry name" value="PadR"/>
    <property type="match status" value="1"/>
</dbReference>
<dbReference type="InterPro" id="IPR036390">
    <property type="entry name" value="WH_DNA-bd_sf"/>
</dbReference>
<feature type="domain" description="Transcription regulator PadR N-terminal" evidence="1">
    <location>
        <begin position="8"/>
        <end position="82"/>
    </location>
</feature>
<evidence type="ECO:0000259" key="1">
    <source>
        <dbReference type="Pfam" id="PF03551"/>
    </source>
</evidence>
<dbReference type="Gene3D" id="1.10.10.10">
    <property type="entry name" value="Winged helix-like DNA-binding domain superfamily/Winged helix DNA-binding domain"/>
    <property type="match status" value="1"/>
</dbReference>
<sequence length="200" mass="22278">MSATRLLVLGAVRTRGEAHGYQVRQDLLLWAADQWANVKPGSIYHALKKLAADHLLEEVTTQESELGPDRVVYRITQQGEGEFFFLLNKALSDPETGPAMFNAALPFITTLDRGNLIFLLKSRIQHTKAGADSTRLLIDNTVAPENGQPGKPPHVREMFTYWLVTIQAEVRWLEDLVARLEAGEYVFADDSPAAFGNPPH</sequence>
<reference evidence="2 3" key="1">
    <citation type="submission" date="2020-01" db="EMBL/GenBank/DDBJ databases">
        <title>Kibdelosporangium persica a novel Actinomycetes from a hot desert in Iran.</title>
        <authorList>
            <person name="Safaei N."/>
            <person name="Zaburannyi N."/>
            <person name="Mueller R."/>
            <person name="Wink J."/>
        </authorList>
    </citation>
    <scope>NUCLEOTIDE SEQUENCE [LARGE SCALE GENOMIC DNA]</scope>
    <source>
        <strain evidence="2 3">4NS15</strain>
    </source>
</reference>
<dbReference type="InterPro" id="IPR036388">
    <property type="entry name" value="WH-like_DNA-bd_sf"/>
</dbReference>
<dbReference type="PANTHER" id="PTHR33169:SF14">
    <property type="entry name" value="TRANSCRIPTIONAL REGULATOR RV3488"/>
    <property type="match status" value="1"/>
</dbReference>
<dbReference type="InterPro" id="IPR052509">
    <property type="entry name" value="Metal_resp_DNA-bind_regulator"/>
</dbReference>
<dbReference type="InterPro" id="IPR005149">
    <property type="entry name" value="Tscrpt_reg_PadR_N"/>
</dbReference>
<dbReference type="RefSeq" id="WP_173142076.1">
    <property type="nucleotide sequence ID" value="NZ_CBCSGW010000086.1"/>
</dbReference>
<proteinExistence type="predicted"/>
<protein>
    <submittedName>
        <fullName evidence="2">Transcriptional regulator</fullName>
    </submittedName>
</protein>
<comment type="caution">
    <text evidence="2">The sequence shown here is derived from an EMBL/GenBank/DDBJ whole genome shotgun (WGS) entry which is preliminary data.</text>
</comment>
<keyword evidence="3" id="KW-1185">Reference proteome</keyword>
<organism evidence="2 3">
    <name type="scientific">Kibdelosporangium persicum</name>
    <dbReference type="NCBI Taxonomy" id="2698649"/>
    <lineage>
        <taxon>Bacteria</taxon>
        <taxon>Bacillati</taxon>
        <taxon>Actinomycetota</taxon>
        <taxon>Actinomycetes</taxon>
        <taxon>Pseudonocardiales</taxon>
        <taxon>Pseudonocardiaceae</taxon>
        <taxon>Kibdelosporangium</taxon>
    </lineage>
</organism>
<gene>
    <name evidence="2" type="ORF">GC106_81900</name>
</gene>
<accession>A0ABX2FHP8</accession>
<evidence type="ECO:0000313" key="3">
    <source>
        <dbReference type="Proteomes" id="UP000763557"/>
    </source>
</evidence>
<dbReference type="EMBL" id="JAAATY010000047">
    <property type="protein sequence ID" value="NRN70915.1"/>
    <property type="molecule type" value="Genomic_DNA"/>
</dbReference>
<dbReference type="PANTHER" id="PTHR33169">
    <property type="entry name" value="PADR-FAMILY TRANSCRIPTIONAL REGULATOR"/>
    <property type="match status" value="1"/>
</dbReference>
<evidence type="ECO:0000313" key="2">
    <source>
        <dbReference type="EMBL" id="NRN70915.1"/>
    </source>
</evidence>
<name>A0ABX2FHP8_9PSEU</name>
<dbReference type="Proteomes" id="UP000763557">
    <property type="component" value="Unassembled WGS sequence"/>
</dbReference>
<dbReference type="SUPFAM" id="SSF46785">
    <property type="entry name" value="Winged helix' DNA-binding domain"/>
    <property type="match status" value="1"/>
</dbReference>